<gene>
    <name evidence="2" type="ORF">EJ03DRAFT_339819</name>
</gene>
<accession>A0A6G1KUU1</accession>
<feature type="region of interest" description="Disordered" evidence="1">
    <location>
        <begin position="32"/>
        <end position="51"/>
    </location>
</feature>
<evidence type="ECO:0000256" key="1">
    <source>
        <dbReference type="SAM" id="MobiDB-lite"/>
    </source>
</evidence>
<evidence type="ECO:0000313" key="3">
    <source>
        <dbReference type="Proteomes" id="UP000799436"/>
    </source>
</evidence>
<name>A0A6G1KUU1_9PEZI</name>
<reference evidence="2" key="1">
    <citation type="journal article" date="2020" name="Stud. Mycol.">
        <title>101 Dothideomycetes genomes: a test case for predicting lifestyles and emergence of pathogens.</title>
        <authorList>
            <person name="Haridas S."/>
            <person name="Albert R."/>
            <person name="Binder M."/>
            <person name="Bloem J."/>
            <person name="Labutti K."/>
            <person name="Salamov A."/>
            <person name="Andreopoulos B."/>
            <person name="Baker S."/>
            <person name="Barry K."/>
            <person name="Bills G."/>
            <person name="Bluhm B."/>
            <person name="Cannon C."/>
            <person name="Castanera R."/>
            <person name="Culley D."/>
            <person name="Daum C."/>
            <person name="Ezra D."/>
            <person name="Gonzalez J."/>
            <person name="Henrissat B."/>
            <person name="Kuo A."/>
            <person name="Liang C."/>
            <person name="Lipzen A."/>
            <person name="Lutzoni F."/>
            <person name="Magnuson J."/>
            <person name="Mondo S."/>
            <person name="Nolan M."/>
            <person name="Ohm R."/>
            <person name="Pangilinan J."/>
            <person name="Park H.-J."/>
            <person name="Ramirez L."/>
            <person name="Alfaro M."/>
            <person name="Sun H."/>
            <person name="Tritt A."/>
            <person name="Yoshinaga Y."/>
            <person name="Zwiers L.-H."/>
            <person name="Turgeon B."/>
            <person name="Goodwin S."/>
            <person name="Spatafora J."/>
            <person name="Crous P."/>
            <person name="Grigoriev I."/>
        </authorList>
    </citation>
    <scope>NUCLEOTIDE SEQUENCE</scope>
    <source>
        <strain evidence="2">CBS 116005</strain>
    </source>
</reference>
<proteinExistence type="predicted"/>
<dbReference type="EMBL" id="ML995925">
    <property type="protein sequence ID" value="KAF2764401.1"/>
    <property type="molecule type" value="Genomic_DNA"/>
</dbReference>
<feature type="compositionally biased region" description="Basic and acidic residues" evidence="1">
    <location>
        <begin position="32"/>
        <end position="44"/>
    </location>
</feature>
<organism evidence="2 3">
    <name type="scientific">Teratosphaeria nubilosa</name>
    <dbReference type="NCBI Taxonomy" id="161662"/>
    <lineage>
        <taxon>Eukaryota</taxon>
        <taxon>Fungi</taxon>
        <taxon>Dikarya</taxon>
        <taxon>Ascomycota</taxon>
        <taxon>Pezizomycotina</taxon>
        <taxon>Dothideomycetes</taxon>
        <taxon>Dothideomycetidae</taxon>
        <taxon>Mycosphaerellales</taxon>
        <taxon>Teratosphaeriaceae</taxon>
        <taxon>Teratosphaeria</taxon>
    </lineage>
</organism>
<keyword evidence="3" id="KW-1185">Reference proteome</keyword>
<dbReference type="AlphaFoldDB" id="A0A6G1KUU1"/>
<evidence type="ECO:0000313" key="2">
    <source>
        <dbReference type="EMBL" id="KAF2764401.1"/>
    </source>
</evidence>
<dbReference type="Proteomes" id="UP000799436">
    <property type="component" value="Unassembled WGS sequence"/>
</dbReference>
<sequence>MLGRMRWAVVGGNSRGYATECTHRDSSCSERDVSSSLRQKEAARRKASQSLRDTWTSELLQRRLPRPGSSLGHLHIAHSSDSAQQPQRTQQCMRQTKTGDDDFIDPLPRLAKVQPVQERNRKRQYYHIFPGDGSDGASDHVDVQHFRRKRPFGRDFSEPLLEGRSMRSHKSKDHHIHTTLSNPALFDRGKGLDGSRFHSMAKGGLRTMLSRNYHNFGYA</sequence>
<protein>
    <submittedName>
        <fullName evidence="2">Uncharacterized protein</fullName>
    </submittedName>
</protein>